<reference evidence="1 2" key="1">
    <citation type="submission" date="2018-04" db="EMBL/GenBank/DDBJ databases">
        <title>Sphingobacterium cortibacter sp. nov.</title>
        <authorList>
            <person name="Li Y."/>
        </authorList>
    </citation>
    <scope>NUCLEOTIDE SEQUENCE [LARGE SCALE GENOMIC DNA]</scope>
    <source>
        <strain evidence="1 2">2c-3</strain>
    </source>
</reference>
<organism evidence="1 2">
    <name type="scientific">Sphingobacterium corticibacter</name>
    <dbReference type="NCBI Taxonomy" id="2171749"/>
    <lineage>
        <taxon>Bacteria</taxon>
        <taxon>Pseudomonadati</taxon>
        <taxon>Bacteroidota</taxon>
        <taxon>Sphingobacteriia</taxon>
        <taxon>Sphingobacteriales</taxon>
        <taxon>Sphingobacteriaceae</taxon>
        <taxon>Sphingobacterium</taxon>
    </lineage>
</organism>
<dbReference type="Proteomes" id="UP000245627">
    <property type="component" value="Unassembled WGS sequence"/>
</dbReference>
<dbReference type="Pfam" id="PF16215">
    <property type="entry name" value="DUF4876"/>
    <property type="match status" value="1"/>
</dbReference>
<evidence type="ECO:0000313" key="1">
    <source>
        <dbReference type="EMBL" id="PVH27070.1"/>
    </source>
</evidence>
<proteinExistence type="predicted"/>
<dbReference type="AlphaFoldDB" id="A0A2T8HNT3"/>
<accession>A0A2T8HNT3</accession>
<dbReference type="InterPro" id="IPR032627">
    <property type="entry name" value="DUF4876"/>
</dbReference>
<dbReference type="OrthoDB" id="1409865at2"/>
<dbReference type="RefSeq" id="WP_116774925.1">
    <property type="nucleotide sequence ID" value="NZ_QDKG01000001.1"/>
</dbReference>
<keyword evidence="2" id="KW-1185">Reference proteome</keyword>
<gene>
    <name evidence="1" type="ORF">DC487_05590</name>
</gene>
<dbReference type="EMBL" id="QDKG01000001">
    <property type="protein sequence ID" value="PVH27070.1"/>
    <property type="molecule type" value="Genomic_DNA"/>
</dbReference>
<comment type="caution">
    <text evidence="1">The sequence shown here is derived from an EMBL/GenBank/DDBJ whole genome shotgun (WGS) entry which is preliminary data.</text>
</comment>
<name>A0A2T8HNT3_9SPHI</name>
<sequence>MKNNTFIPLLIAIGVALCSISCQKITDSLDTKTIDYLAVDIEAIPVLSGISSTEGLPVTLTNYTEKHQISTTLQAGVTTIDSIIPGLYTINVDGELLVGTEKYLLKGSVANVLLVPGNQHVKVNIDGAKVGPLAISEIFYAGTAPFYFRNQFYEITNNSDELVYVDGLHFANLHPTIATTNLPIWPEEDQGAYTYAQRVWKIPGKGRDYPLQPGESFTIAQFAANHKLPQYNPNSPIDASLSEFEFNMNNPSFPDQPAVDMEHVFYNGRAAKGTVPQYLTSVFGGAFAIFRIPEDESYDPVGNPNLQTRDLGTTGTTLYAKIPLRYVVDAVEAGHNESMSAAKRVPTVLDAGMTWVGATYNSLGVRRKRIGQRANGTPILMDTNNSTEDFERQVVPQFRYHGQGIPSWSRAF</sequence>
<protein>
    <submittedName>
        <fullName evidence="1">DUF4876 domain-containing protein</fullName>
    </submittedName>
</protein>
<evidence type="ECO:0000313" key="2">
    <source>
        <dbReference type="Proteomes" id="UP000245627"/>
    </source>
</evidence>